<dbReference type="Gene3D" id="1.10.3720.10">
    <property type="entry name" value="MetI-like"/>
    <property type="match status" value="1"/>
</dbReference>
<dbReference type="CDD" id="cd06261">
    <property type="entry name" value="TM_PBP2"/>
    <property type="match status" value="1"/>
</dbReference>
<dbReference type="InterPro" id="IPR000515">
    <property type="entry name" value="MetI-like"/>
</dbReference>
<sequence>MKTKLKGISYSKYGYLFSIPFIVAFLIFTLYPTIYTATLGFTDCKGVNGPENYHFLDKPFENFKSILENDTFRISLKNTILIWIMNFIPQISIALLLTAWFTSHSNEIRGKGFFKVVFYMPNIITAATVAILFHTLFNYPIGPVNDFLESTGLRESPYYFFTSKTACRIIVAFIQFWTWYGNTMIVLISGVLGISPDIYEAAEIDGANGVQTFFRITIPNLKTVLLYTLITSLVGGLNMFDIPFLFLNGGPDRATTTTSVFIYNQAFAGSYLYNKAAAASMIMWVIIALCSAVLFFVMRDKDQIKLEKEIKRAKKEAKLASKGGVNQWQW</sequence>
<feature type="domain" description="ABC transmembrane type-1" evidence="8">
    <location>
        <begin position="76"/>
        <end position="294"/>
    </location>
</feature>
<reference evidence="9" key="1">
    <citation type="submission" date="1999-02" db="EMBL/GenBank/DDBJ databases">
        <title>Organisation and strain distribution of genes responsible for the utilization of xylans by the rumen cellulolytic bacterium Ruminococcus flavefaciens 17.</title>
        <authorList>
            <person name="Aurilia V."/>
            <person name="Martin J.C."/>
            <person name="Munro C.A."/>
            <person name="Mercer D.K."/>
            <person name="Flint H.J."/>
        </authorList>
    </citation>
    <scope>NUCLEOTIDE SEQUENCE</scope>
    <source>
        <strain evidence="9">17</strain>
    </source>
</reference>
<dbReference type="PROSITE" id="PS50928">
    <property type="entry name" value="ABC_TM1"/>
    <property type="match status" value="1"/>
</dbReference>
<evidence type="ECO:0000313" key="9">
    <source>
        <dbReference type="EMBL" id="CAB51940.1"/>
    </source>
</evidence>
<name>Q9S304_RUMFL</name>
<comment type="similarity">
    <text evidence="7">Belongs to the binding-protein-dependent transport system permease family.</text>
</comment>
<dbReference type="GO" id="GO:0055085">
    <property type="term" value="P:transmembrane transport"/>
    <property type="evidence" value="ECO:0007669"/>
    <property type="project" value="InterPro"/>
</dbReference>
<organism evidence="9">
    <name type="scientific">Ruminococcus flavefaciens</name>
    <dbReference type="NCBI Taxonomy" id="1265"/>
    <lineage>
        <taxon>Bacteria</taxon>
        <taxon>Bacillati</taxon>
        <taxon>Bacillota</taxon>
        <taxon>Clostridia</taxon>
        <taxon>Eubacteriales</taxon>
        <taxon>Oscillospiraceae</taxon>
        <taxon>Ruminococcus</taxon>
    </lineage>
</organism>
<keyword evidence="2 7" id="KW-0813">Transport</keyword>
<proteinExistence type="inferred from homology"/>
<evidence type="ECO:0000256" key="6">
    <source>
        <dbReference type="ARBA" id="ARBA00023136"/>
    </source>
</evidence>
<comment type="subcellular location">
    <subcellularLocation>
        <location evidence="1 7">Cell membrane</location>
        <topology evidence="1 7">Multi-pass membrane protein</topology>
    </subcellularLocation>
</comment>
<evidence type="ECO:0000256" key="1">
    <source>
        <dbReference type="ARBA" id="ARBA00004651"/>
    </source>
</evidence>
<feature type="transmembrane region" description="Helical" evidence="7">
    <location>
        <begin position="276"/>
        <end position="298"/>
    </location>
</feature>
<feature type="transmembrane region" description="Helical" evidence="7">
    <location>
        <begin position="80"/>
        <end position="101"/>
    </location>
</feature>
<dbReference type="SUPFAM" id="SSF161098">
    <property type="entry name" value="MetI-like"/>
    <property type="match status" value="1"/>
</dbReference>
<evidence type="ECO:0000256" key="5">
    <source>
        <dbReference type="ARBA" id="ARBA00022989"/>
    </source>
</evidence>
<dbReference type="PANTHER" id="PTHR30193:SF37">
    <property type="entry name" value="INNER MEMBRANE ABC TRANSPORTER PERMEASE PROTEIN YCJO"/>
    <property type="match status" value="1"/>
</dbReference>
<dbReference type="SUPFAM" id="SSF160964">
    <property type="entry name" value="MalF N-terminal region-like"/>
    <property type="match status" value="1"/>
</dbReference>
<keyword evidence="9" id="KW-0762">Sugar transport</keyword>
<keyword evidence="5 7" id="KW-1133">Transmembrane helix</keyword>
<dbReference type="PANTHER" id="PTHR30193">
    <property type="entry name" value="ABC TRANSPORTER PERMEASE PROTEIN"/>
    <property type="match status" value="1"/>
</dbReference>
<protein>
    <submittedName>
        <fullName evidence="9">Putative ABC-type Sugar Transporter</fullName>
    </submittedName>
</protein>
<evidence type="ECO:0000256" key="7">
    <source>
        <dbReference type="RuleBase" id="RU363032"/>
    </source>
</evidence>
<keyword evidence="4 7" id="KW-0812">Transmembrane</keyword>
<dbReference type="AlphaFoldDB" id="Q9S304"/>
<keyword evidence="3" id="KW-1003">Cell membrane</keyword>
<feature type="transmembrane region" description="Helical" evidence="7">
    <location>
        <begin position="12"/>
        <end position="31"/>
    </location>
</feature>
<accession>Q9S304</accession>
<evidence type="ECO:0000259" key="8">
    <source>
        <dbReference type="PROSITE" id="PS50928"/>
    </source>
</evidence>
<feature type="transmembrane region" description="Helical" evidence="7">
    <location>
        <begin position="157"/>
        <end position="180"/>
    </location>
</feature>
<feature type="transmembrane region" description="Helical" evidence="7">
    <location>
        <begin position="113"/>
        <end position="137"/>
    </location>
</feature>
<dbReference type="Pfam" id="PF00528">
    <property type="entry name" value="BPD_transp_1"/>
    <property type="match status" value="1"/>
</dbReference>
<keyword evidence="6 7" id="KW-0472">Membrane</keyword>
<evidence type="ECO:0000256" key="4">
    <source>
        <dbReference type="ARBA" id="ARBA00022692"/>
    </source>
</evidence>
<evidence type="ECO:0000256" key="2">
    <source>
        <dbReference type="ARBA" id="ARBA00022448"/>
    </source>
</evidence>
<dbReference type="GO" id="GO:0005886">
    <property type="term" value="C:plasma membrane"/>
    <property type="evidence" value="ECO:0007669"/>
    <property type="project" value="UniProtKB-SubCell"/>
</dbReference>
<dbReference type="InterPro" id="IPR051393">
    <property type="entry name" value="ABC_transporter_permease"/>
</dbReference>
<feature type="transmembrane region" description="Helical" evidence="7">
    <location>
        <begin position="224"/>
        <end position="246"/>
    </location>
</feature>
<dbReference type="EMBL" id="AJ132472">
    <property type="protein sequence ID" value="CAB51940.1"/>
    <property type="molecule type" value="Genomic_DNA"/>
</dbReference>
<evidence type="ECO:0000256" key="3">
    <source>
        <dbReference type="ARBA" id="ARBA00022475"/>
    </source>
</evidence>
<dbReference type="InterPro" id="IPR035906">
    <property type="entry name" value="MetI-like_sf"/>
</dbReference>